<dbReference type="PaxDb" id="55529-EKX45250"/>
<evidence type="ECO:0000313" key="4">
    <source>
        <dbReference type="Proteomes" id="UP000011087"/>
    </source>
</evidence>
<dbReference type="OrthoDB" id="39975at2759"/>
<reference evidence="3" key="3">
    <citation type="submission" date="2015-06" db="UniProtKB">
        <authorList>
            <consortium name="EnsemblProtists"/>
        </authorList>
    </citation>
    <scope>IDENTIFICATION</scope>
</reference>
<dbReference type="GeneID" id="17301930"/>
<feature type="transmembrane region" description="Helical" evidence="1">
    <location>
        <begin position="444"/>
        <end position="462"/>
    </location>
</feature>
<proteinExistence type="predicted"/>
<keyword evidence="4" id="KW-1185">Reference proteome</keyword>
<reference evidence="4" key="2">
    <citation type="submission" date="2012-11" db="EMBL/GenBank/DDBJ databases">
        <authorList>
            <person name="Kuo A."/>
            <person name="Curtis B.A."/>
            <person name="Tanifuji G."/>
            <person name="Burki F."/>
            <person name="Gruber A."/>
            <person name="Irimia M."/>
            <person name="Maruyama S."/>
            <person name="Arias M.C."/>
            <person name="Ball S.G."/>
            <person name="Gile G.H."/>
            <person name="Hirakawa Y."/>
            <person name="Hopkins J.F."/>
            <person name="Rensing S.A."/>
            <person name="Schmutz J."/>
            <person name="Symeonidi A."/>
            <person name="Elias M."/>
            <person name="Eveleigh R.J."/>
            <person name="Herman E.K."/>
            <person name="Klute M.J."/>
            <person name="Nakayama T."/>
            <person name="Obornik M."/>
            <person name="Reyes-Prieto A."/>
            <person name="Armbrust E.V."/>
            <person name="Aves S.J."/>
            <person name="Beiko R.G."/>
            <person name="Coutinho P."/>
            <person name="Dacks J.B."/>
            <person name="Durnford D.G."/>
            <person name="Fast N.M."/>
            <person name="Green B.R."/>
            <person name="Grisdale C."/>
            <person name="Hempe F."/>
            <person name="Henrissat B."/>
            <person name="Hoppner M.P."/>
            <person name="Ishida K.-I."/>
            <person name="Kim E."/>
            <person name="Koreny L."/>
            <person name="Kroth P.G."/>
            <person name="Liu Y."/>
            <person name="Malik S.-B."/>
            <person name="Maier U.G."/>
            <person name="McRose D."/>
            <person name="Mock T."/>
            <person name="Neilson J.A."/>
            <person name="Onodera N.T."/>
            <person name="Poole A.M."/>
            <person name="Pritham E.J."/>
            <person name="Richards T.A."/>
            <person name="Rocap G."/>
            <person name="Roy S.W."/>
            <person name="Sarai C."/>
            <person name="Schaack S."/>
            <person name="Shirato S."/>
            <person name="Slamovits C.H."/>
            <person name="Spencer D.F."/>
            <person name="Suzuki S."/>
            <person name="Worden A.Z."/>
            <person name="Zauner S."/>
            <person name="Barry K."/>
            <person name="Bell C."/>
            <person name="Bharti A.K."/>
            <person name="Crow J.A."/>
            <person name="Grimwood J."/>
            <person name="Kramer R."/>
            <person name="Lindquist E."/>
            <person name="Lucas S."/>
            <person name="Salamov A."/>
            <person name="McFadden G.I."/>
            <person name="Lane C.E."/>
            <person name="Keeling P.J."/>
            <person name="Gray M.W."/>
            <person name="Grigoriev I.V."/>
            <person name="Archibald J.M."/>
        </authorList>
    </citation>
    <scope>NUCLEOTIDE SEQUENCE</scope>
    <source>
        <strain evidence="4">CCMP2712</strain>
    </source>
</reference>
<dbReference type="Proteomes" id="UP000011087">
    <property type="component" value="Unassembled WGS sequence"/>
</dbReference>
<dbReference type="RefSeq" id="XP_005832230.1">
    <property type="nucleotide sequence ID" value="XM_005832173.1"/>
</dbReference>
<gene>
    <name evidence="2" type="ORF">GUITHDRAFT_108889</name>
</gene>
<dbReference type="HOGENOM" id="CLU_046994_1_0_1"/>
<organism evidence="2">
    <name type="scientific">Guillardia theta (strain CCMP2712)</name>
    <name type="common">Cryptophyte</name>
    <dbReference type="NCBI Taxonomy" id="905079"/>
    <lineage>
        <taxon>Eukaryota</taxon>
        <taxon>Cryptophyceae</taxon>
        <taxon>Pyrenomonadales</taxon>
        <taxon>Geminigeraceae</taxon>
        <taxon>Guillardia</taxon>
    </lineage>
</organism>
<dbReference type="EMBL" id="JH993000">
    <property type="protein sequence ID" value="EKX45250.1"/>
    <property type="molecule type" value="Genomic_DNA"/>
</dbReference>
<dbReference type="EnsemblProtists" id="EKX45250">
    <property type="protein sequence ID" value="EKX45250"/>
    <property type="gene ID" value="GUITHDRAFT_108889"/>
</dbReference>
<dbReference type="eggNOG" id="ENOG502SYXB">
    <property type="taxonomic scope" value="Eukaryota"/>
</dbReference>
<evidence type="ECO:0000313" key="2">
    <source>
        <dbReference type="EMBL" id="EKX45250.1"/>
    </source>
</evidence>
<sequence>MVFTDTGSSMVRVLDLDDGKVEKEIDGIGTTPAAIYPTSDYKSVVVNFRALHEFFLVHSGLSLESHGDHADVSKSDPTKFSIEGKCTDCKLPTHFSGGYNRMVIFFDGTSAPQNEPTVRSRAVAIDDRLSMLADTTKKTLDSRIEFDSTWMAPQHGIAVPLAQDVFLVSLPNPAFNSSACATPHTSCDSLSSQFKAVKKTASGNVDVAWNTPRDCPGYHGHAMGMGGWHAIGCGNGRGGINLQNSYFLAVKYSNDAIESFNVKYHEAGGSIGTFVGHDNQAVLVGVYNKDGSRSFVRWRGGDKSYTVNDVMAVPAGVIPVSYGFEMVSGKVFVAFYTSGEVKLYDVSSSWKELASLKVVEPFTSTSKYQLVLGYHKMYLLDPDQSKITEIDIKDDSVLSTGRSFTVTGKPTAGVVIGMTPMEALEAACGGGEESHETFSAGVQLTYAAGSFVMAIAVSILNLHM</sequence>
<dbReference type="KEGG" id="gtt:GUITHDRAFT_108889"/>
<keyword evidence="1" id="KW-1133">Transmembrane helix</keyword>
<reference evidence="2 4" key="1">
    <citation type="journal article" date="2012" name="Nature">
        <title>Algal genomes reveal evolutionary mosaicism and the fate of nucleomorphs.</title>
        <authorList>
            <consortium name="DOE Joint Genome Institute"/>
            <person name="Curtis B.A."/>
            <person name="Tanifuji G."/>
            <person name="Burki F."/>
            <person name="Gruber A."/>
            <person name="Irimia M."/>
            <person name="Maruyama S."/>
            <person name="Arias M.C."/>
            <person name="Ball S.G."/>
            <person name="Gile G.H."/>
            <person name="Hirakawa Y."/>
            <person name="Hopkins J.F."/>
            <person name="Kuo A."/>
            <person name="Rensing S.A."/>
            <person name="Schmutz J."/>
            <person name="Symeonidi A."/>
            <person name="Elias M."/>
            <person name="Eveleigh R.J."/>
            <person name="Herman E.K."/>
            <person name="Klute M.J."/>
            <person name="Nakayama T."/>
            <person name="Obornik M."/>
            <person name="Reyes-Prieto A."/>
            <person name="Armbrust E.V."/>
            <person name="Aves S.J."/>
            <person name="Beiko R.G."/>
            <person name="Coutinho P."/>
            <person name="Dacks J.B."/>
            <person name="Durnford D.G."/>
            <person name="Fast N.M."/>
            <person name="Green B.R."/>
            <person name="Grisdale C.J."/>
            <person name="Hempel F."/>
            <person name="Henrissat B."/>
            <person name="Hoppner M.P."/>
            <person name="Ishida K."/>
            <person name="Kim E."/>
            <person name="Koreny L."/>
            <person name="Kroth P.G."/>
            <person name="Liu Y."/>
            <person name="Malik S.B."/>
            <person name="Maier U.G."/>
            <person name="McRose D."/>
            <person name="Mock T."/>
            <person name="Neilson J.A."/>
            <person name="Onodera N.T."/>
            <person name="Poole A.M."/>
            <person name="Pritham E.J."/>
            <person name="Richards T.A."/>
            <person name="Rocap G."/>
            <person name="Roy S.W."/>
            <person name="Sarai C."/>
            <person name="Schaack S."/>
            <person name="Shirato S."/>
            <person name="Slamovits C.H."/>
            <person name="Spencer D.F."/>
            <person name="Suzuki S."/>
            <person name="Worden A.Z."/>
            <person name="Zauner S."/>
            <person name="Barry K."/>
            <person name="Bell C."/>
            <person name="Bharti A.K."/>
            <person name="Crow J.A."/>
            <person name="Grimwood J."/>
            <person name="Kramer R."/>
            <person name="Lindquist E."/>
            <person name="Lucas S."/>
            <person name="Salamov A."/>
            <person name="McFadden G.I."/>
            <person name="Lane C.E."/>
            <person name="Keeling P.J."/>
            <person name="Gray M.W."/>
            <person name="Grigoriev I.V."/>
            <person name="Archibald J.M."/>
        </authorList>
    </citation>
    <scope>NUCLEOTIDE SEQUENCE</scope>
    <source>
        <strain evidence="2 4">CCMP2712</strain>
    </source>
</reference>
<evidence type="ECO:0000256" key="1">
    <source>
        <dbReference type="SAM" id="Phobius"/>
    </source>
</evidence>
<evidence type="ECO:0000313" key="3">
    <source>
        <dbReference type="EnsemblProtists" id="EKX45250"/>
    </source>
</evidence>
<accession>L1JAY2</accession>
<keyword evidence="1" id="KW-0472">Membrane</keyword>
<name>L1JAY2_GUITC</name>
<keyword evidence="1" id="KW-0812">Transmembrane</keyword>
<dbReference type="AlphaFoldDB" id="L1JAY2"/>
<protein>
    <submittedName>
        <fullName evidence="2 3">Uncharacterized protein</fullName>
    </submittedName>
</protein>